<feature type="domain" description="GHMP kinase N-terminal" evidence="10">
    <location>
        <begin position="75"/>
        <end position="154"/>
    </location>
</feature>
<dbReference type="NCBIfam" id="NF002870">
    <property type="entry name" value="PRK03188.1"/>
    <property type="match status" value="1"/>
</dbReference>
<evidence type="ECO:0000259" key="10">
    <source>
        <dbReference type="Pfam" id="PF00288"/>
    </source>
</evidence>
<reference evidence="12 13" key="1">
    <citation type="submission" date="2012-02" db="EMBL/GenBank/DDBJ databases">
        <title>Whole genome shotgun sequence of Mobilicoccus pelagius NBRC 104925.</title>
        <authorList>
            <person name="Yoshida Y."/>
            <person name="Hosoyama A."/>
            <person name="Tsuchikane K."/>
            <person name="Katsumata H."/>
            <person name="Yamazaki S."/>
            <person name="Fujita N."/>
        </authorList>
    </citation>
    <scope>NUCLEOTIDE SEQUENCE [LARGE SCALE GENOMIC DNA]</scope>
    <source>
        <strain evidence="12 13">NBRC 104925</strain>
    </source>
</reference>
<comment type="caution">
    <text evidence="12">The sequence shown here is derived from an EMBL/GenBank/DDBJ whole genome shotgun (WGS) entry which is preliminary data.</text>
</comment>
<dbReference type="Proteomes" id="UP000004367">
    <property type="component" value="Unassembled WGS sequence"/>
</dbReference>
<dbReference type="InterPro" id="IPR013750">
    <property type="entry name" value="GHMP_kinase_C_dom"/>
</dbReference>
<evidence type="ECO:0000256" key="8">
    <source>
        <dbReference type="ARBA" id="ARBA00032554"/>
    </source>
</evidence>
<dbReference type="HAMAP" id="MF_00061">
    <property type="entry name" value="IspE"/>
    <property type="match status" value="1"/>
</dbReference>
<dbReference type="Gene3D" id="3.30.230.10">
    <property type="match status" value="1"/>
</dbReference>
<dbReference type="EMBL" id="BAFE01000056">
    <property type="protein sequence ID" value="GAB48679.1"/>
    <property type="molecule type" value="Genomic_DNA"/>
</dbReference>
<proteinExistence type="inferred from homology"/>
<dbReference type="SUPFAM" id="SSF54211">
    <property type="entry name" value="Ribosomal protein S5 domain 2-like"/>
    <property type="match status" value="1"/>
</dbReference>
<dbReference type="NCBIfam" id="TIGR00154">
    <property type="entry name" value="ispE"/>
    <property type="match status" value="1"/>
</dbReference>
<keyword evidence="13" id="KW-1185">Reference proteome</keyword>
<dbReference type="Gene3D" id="3.30.70.890">
    <property type="entry name" value="GHMP kinase, C-terminal domain"/>
    <property type="match status" value="1"/>
</dbReference>
<dbReference type="RefSeq" id="WP_009482577.1">
    <property type="nucleotide sequence ID" value="NZ_BAFE01000056.1"/>
</dbReference>
<dbReference type="InterPro" id="IPR014721">
    <property type="entry name" value="Ribsml_uS5_D2-typ_fold_subgr"/>
</dbReference>
<evidence type="ECO:0000313" key="12">
    <source>
        <dbReference type="EMBL" id="GAB48679.1"/>
    </source>
</evidence>
<sequence length="312" mass="32096">MTSHVENLPGVTVRVPAKINLELRVGPPRPDGYHGLATVFHAVDLVDHVTVTPAERWGVDVEGTDAHLVPEDDSNLALAAAKMLAGAHTEKAFPVHVHVCKQIPVAGGMAGGSADAAGALVACDALWGLGLGVEGLHEYAARLGSDVNFALVGGTAVGSGRGENVVPALTAGRYEWVVVQAEGGLSTPSVFREIDRLREGREVPEPRPAPELLAALRQGDVEGLAACLYNDLEEAAFSLRPELESVRDAGLMLGAVGGLVSGSGPTIVFLARDRHSACDLAAALVNSGAATRVHTAVGPVPGAQIVESTPPA</sequence>
<dbReference type="PIRSF" id="PIRSF010376">
    <property type="entry name" value="IspE"/>
    <property type="match status" value="1"/>
</dbReference>
<feature type="domain" description="GHMP kinase C-terminal" evidence="11">
    <location>
        <begin position="212"/>
        <end position="284"/>
    </location>
</feature>
<dbReference type="AlphaFoldDB" id="H5USH1"/>
<dbReference type="SUPFAM" id="SSF55060">
    <property type="entry name" value="GHMP Kinase, C-terminal domain"/>
    <property type="match status" value="1"/>
</dbReference>
<keyword evidence="5 9" id="KW-0547">Nucleotide-binding</keyword>
<evidence type="ECO:0000259" key="11">
    <source>
        <dbReference type="Pfam" id="PF08544"/>
    </source>
</evidence>
<dbReference type="InterPro" id="IPR004424">
    <property type="entry name" value="IspE"/>
</dbReference>
<dbReference type="InterPro" id="IPR020568">
    <property type="entry name" value="Ribosomal_Su5_D2-typ_SF"/>
</dbReference>
<dbReference type="GO" id="GO:0016114">
    <property type="term" value="P:terpenoid biosynthetic process"/>
    <property type="evidence" value="ECO:0007669"/>
    <property type="project" value="UniProtKB-UniRule"/>
</dbReference>
<evidence type="ECO:0000256" key="6">
    <source>
        <dbReference type="ARBA" id="ARBA00022777"/>
    </source>
</evidence>
<dbReference type="OrthoDB" id="3173073at2"/>
<feature type="active site" evidence="9">
    <location>
        <position position="18"/>
    </location>
</feature>
<evidence type="ECO:0000256" key="1">
    <source>
        <dbReference type="ARBA" id="ARBA00009684"/>
    </source>
</evidence>
<dbReference type="eggNOG" id="COG1947">
    <property type="taxonomic scope" value="Bacteria"/>
</dbReference>
<dbReference type="GO" id="GO:0050515">
    <property type="term" value="F:4-(cytidine 5'-diphospho)-2-C-methyl-D-erythritol kinase activity"/>
    <property type="evidence" value="ECO:0007669"/>
    <property type="project" value="UniProtKB-UniRule"/>
</dbReference>
<dbReference type="Pfam" id="PF08544">
    <property type="entry name" value="GHMP_kinases_C"/>
    <property type="match status" value="1"/>
</dbReference>
<dbReference type="UniPathway" id="UPA00056">
    <property type="reaction ID" value="UER00094"/>
</dbReference>
<evidence type="ECO:0000256" key="9">
    <source>
        <dbReference type="HAMAP-Rule" id="MF_00061"/>
    </source>
</evidence>
<evidence type="ECO:0000256" key="4">
    <source>
        <dbReference type="ARBA" id="ARBA00022679"/>
    </source>
</evidence>
<gene>
    <name evidence="9 12" type="primary">ispE</name>
    <name evidence="12" type="ORF">MOPEL_078_00680</name>
</gene>
<dbReference type="EC" id="2.7.1.148" evidence="2 9"/>
<keyword evidence="6 9" id="KW-0418">Kinase</keyword>
<dbReference type="GO" id="GO:0019288">
    <property type="term" value="P:isopentenyl diphosphate biosynthetic process, methylerythritol 4-phosphate pathway"/>
    <property type="evidence" value="ECO:0007669"/>
    <property type="project" value="UniProtKB-UniRule"/>
</dbReference>
<evidence type="ECO:0000256" key="7">
    <source>
        <dbReference type="ARBA" id="ARBA00022840"/>
    </source>
</evidence>
<keyword evidence="4 9" id="KW-0808">Transferase</keyword>
<dbReference type="InterPro" id="IPR006204">
    <property type="entry name" value="GHMP_kinase_N_dom"/>
</dbReference>
<feature type="binding site" evidence="9">
    <location>
        <begin position="104"/>
        <end position="114"/>
    </location>
    <ligand>
        <name>ATP</name>
        <dbReference type="ChEBI" id="CHEBI:30616"/>
    </ligand>
</feature>
<dbReference type="PANTHER" id="PTHR43527">
    <property type="entry name" value="4-DIPHOSPHOCYTIDYL-2-C-METHYL-D-ERYTHRITOL KINASE, CHLOROPLASTIC"/>
    <property type="match status" value="1"/>
</dbReference>
<evidence type="ECO:0000256" key="3">
    <source>
        <dbReference type="ARBA" id="ARBA00017473"/>
    </source>
</evidence>
<comment type="pathway">
    <text evidence="9">Isoprenoid biosynthesis; isopentenyl diphosphate biosynthesis via DXP pathway; isopentenyl diphosphate from 1-deoxy-D-xylulose 5-phosphate: step 3/6.</text>
</comment>
<evidence type="ECO:0000256" key="2">
    <source>
        <dbReference type="ARBA" id="ARBA00012052"/>
    </source>
</evidence>
<comment type="similarity">
    <text evidence="1 9">Belongs to the GHMP kinase family. IspE subfamily.</text>
</comment>
<keyword evidence="7 9" id="KW-0067">ATP-binding</keyword>
<comment type="function">
    <text evidence="9">Catalyzes the phosphorylation of the position 2 hydroxy group of 4-diphosphocytidyl-2C-methyl-D-erythritol.</text>
</comment>
<dbReference type="Pfam" id="PF00288">
    <property type="entry name" value="GHMP_kinases_N"/>
    <property type="match status" value="1"/>
</dbReference>
<comment type="catalytic activity">
    <reaction evidence="9">
        <text>4-CDP-2-C-methyl-D-erythritol + ATP = 4-CDP-2-C-methyl-D-erythritol 2-phosphate + ADP + H(+)</text>
        <dbReference type="Rhea" id="RHEA:18437"/>
        <dbReference type="ChEBI" id="CHEBI:15378"/>
        <dbReference type="ChEBI" id="CHEBI:30616"/>
        <dbReference type="ChEBI" id="CHEBI:57823"/>
        <dbReference type="ChEBI" id="CHEBI:57919"/>
        <dbReference type="ChEBI" id="CHEBI:456216"/>
        <dbReference type="EC" id="2.7.1.148"/>
    </reaction>
</comment>
<dbReference type="PANTHER" id="PTHR43527:SF2">
    <property type="entry name" value="4-DIPHOSPHOCYTIDYL-2-C-METHYL-D-ERYTHRITOL KINASE, CHLOROPLASTIC"/>
    <property type="match status" value="1"/>
</dbReference>
<dbReference type="InterPro" id="IPR036554">
    <property type="entry name" value="GHMP_kinase_C_sf"/>
</dbReference>
<protein>
    <recommendedName>
        <fullName evidence="3 9">4-diphosphocytidyl-2-C-methyl-D-erythritol kinase</fullName>
        <shortName evidence="9">CMK</shortName>
        <ecNumber evidence="2 9">2.7.1.148</ecNumber>
    </recommendedName>
    <alternativeName>
        <fullName evidence="8 9">4-(cytidine-5'-diphospho)-2-C-methyl-D-erythritol kinase</fullName>
    </alternativeName>
</protein>
<dbReference type="STRING" id="1089455.MOPEL_078_00680"/>
<dbReference type="GO" id="GO:0005524">
    <property type="term" value="F:ATP binding"/>
    <property type="evidence" value="ECO:0007669"/>
    <property type="project" value="UniProtKB-UniRule"/>
</dbReference>
<evidence type="ECO:0000313" key="13">
    <source>
        <dbReference type="Proteomes" id="UP000004367"/>
    </source>
</evidence>
<name>H5USH1_9MICO</name>
<evidence type="ECO:0000256" key="5">
    <source>
        <dbReference type="ARBA" id="ARBA00022741"/>
    </source>
</evidence>
<keyword evidence="9" id="KW-0414">Isoprene biosynthesis</keyword>
<accession>H5USH1</accession>
<organism evidence="12 13">
    <name type="scientific">Mobilicoccus pelagius NBRC 104925</name>
    <dbReference type="NCBI Taxonomy" id="1089455"/>
    <lineage>
        <taxon>Bacteria</taxon>
        <taxon>Bacillati</taxon>
        <taxon>Actinomycetota</taxon>
        <taxon>Actinomycetes</taxon>
        <taxon>Micrococcales</taxon>
        <taxon>Dermatophilaceae</taxon>
        <taxon>Mobilicoccus</taxon>
    </lineage>
</organism>
<feature type="active site" evidence="9">
    <location>
        <position position="146"/>
    </location>
</feature>